<dbReference type="Proteomes" id="UP000002624">
    <property type="component" value="Unassembled WGS sequence"/>
</dbReference>
<evidence type="ECO:0000313" key="1">
    <source>
        <dbReference type="EMBL" id="EER42434.1"/>
    </source>
</evidence>
<evidence type="ECO:0000313" key="2">
    <source>
        <dbReference type="Proteomes" id="UP000002624"/>
    </source>
</evidence>
<dbReference type="AlphaFoldDB" id="C6HB11"/>
<proteinExistence type="predicted"/>
<name>C6HB11_AJECH</name>
<sequence>MTVAGAGARAGAGAEAVIQIAILASFELRNTGQGRRLMHWNATTLKTRRYNPGCFIQCLAATTPSSFPVHGFKNTRTNSLVSNTKRMVNTRNINEQPVPRCSTHYALHRLPPWCQLEFARWSGNGTQSEHRVFVRTPGENVFKWKLNWVGVEVAAESWPRRQPAASLWQTLEDKGHEKDFELPARHQQDESWPGVAPSRATSVSVRWEIFANNGSSLAKYRPSGRFNLLQRWS</sequence>
<accession>C6HB11</accession>
<dbReference type="EMBL" id="GG692422">
    <property type="protein sequence ID" value="EER42434.1"/>
    <property type="molecule type" value="Genomic_DNA"/>
</dbReference>
<dbReference type="HOGENOM" id="CLU_1189615_0_0_1"/>
<protein>
    <submittedName>
        <fullName evidence="1">Uncharacterized protein</fullName>
    </submittedName>
</protein>
<dbReference type="OMA" id="PRCSTHY"/>
<dbReference type="VEuPathDB" id="FungiDB:HCDG_03893"/>
<reference evidence="2" key="1">
    <citation type="submission" date="2009-05" db="EMBL/GenBank/DDBJ databases">
        <title>The genome sequence of Ajellomyces capsulatus strain H143.</title>
        <authorList>
            <person name="Champion M."/>
            <person name="Cuomo C.A."/>
            <person name="Ma L.-J."/>
            <person name="Henn M.R."/>
            <person name="Sil A."/>
            <person name="Goldman B."/>
            <person name="Young S.K."/>
            <person name="Kodira C.D."/>
            <person name="Zeng Q."/>
            <person name="Koehrsen M."/>
            <person name="Alvarado L."/>
            <person name="Berlin A.M."/>
            <person name="Borenstein D."/>
            <person name="Chen Z."/>
            <person name="Engels R."/>
            <person name="Freedman E."/>
            <person name="Gellesch M."/>
            <person name="Goldberg J."/>
            <person name="Griggs A."/>
            <person name="Gujja S."/>
            <person name="Heiman D.I."/>
            <person name="Hepburn T.A."/>
            <person name="Howarth C."/>
            <person name="Jen D."/>
            <person name="Larson L."/>
            <person name="Lewis B."/>
            <person name="Mehta T."/>
            <person name="Park D."/>
            <person name="Pearson M."/>
            <person name="Roberts A."/>
            <person name="Saif S."/>
            <person name="Shea T.D."/>
            <person name="Shenoy N."/>
            <person name="Sisk P."/>
            <person name="Stolte C."/>
            <person name="Sykes S."/>
            <person name="Walk T."/>
            <person name="White J."/>
            <person name="Yandava C."/>
            <person name="Klein B."/>
            <person name="McEwen J.G."/>
            <person name="Puccia R."/>
            <person name="Goldman G.H."/>
            <person name="Felipe M.S."/>
            <person name="Nino-Vega G."/>
            <person name="San-Blas G."/>
            <person name="Taylor J.W."/>
            <person name="Mendoza L."/>
            <person name="Galagan J.E."/>
            <person name="Nusbaum C."/>
            <person name="Birren B.W."/>
        </authorList>
    </citation>
    <scope>NUCLEOTIDE SEQUENCE [LARGE SCALE GENOMIC DNA]</scope>
    <source>
        <strain evidence="2">H143</strain>
    </source>
</reference>
<gene>
    <name evidence="1" type="ORF">HCDG_03893</name>
</gene>
<organism evidence="1 2">
    <name type="scientific">Ajellomyces capsulatus (strain H143)</name>
    <name type="common">Darling's disease fungus</name>
    <name type="synonym">Histoplasma capsulatum</name>
    <dbReference type="NCBI Taxonomy" id="544712"/>
    <lineage>
        <taxon>Eukaryota</taxon>
        <taxon>Fungi</taxon>
        <taxon>Dikarya</taxon>
        <taxon>Ascomycota</taxon>
        <taxon>Pezizomycotina</taxon>
        <taxon>Eurotiomycetes</taxon>
        <taxon>Eurotiomycetidae</taxon>
        <taxon>Onygenales</taxon>
        <taxon>Ajellomycetaceae</taxon>
        <taxon>Histoplasma</taxon>
    </lineage>
</organism>